<dbReference type="InterPro" id="IPR053006">
    <property type="entry name" value="Meiosis_regulatory"/>
</dbReference>
<dbReference type="Proteomes" id="UP000799772">
    <property type="component" value="Unassembled WGS sequence"/>
</dbReference>
<dbReference type="Pfam" id="PF10544">
    <property type="entry name" value="T5orf172"/>
    <property type="match status" value="1"/>
</dbReference>
<gene>
    <name evidence="3" type="ORF">NA57DRAFT_60030</name>
</gene>
<dbReference type="OrthoDB" id="2417614at2759"/>
<dbReference type="PANTHER" id="PTHR28094:SF2">
    <property type="entry name" value="BACTERIOPHAGE T5 ORF172 DNA-BINDING DOMAIN-CONTAINING PROTEIN"/>
    <property type="match status" value="1"/>
</dbReference>
<feature type="region of interest" description="Disordered" evidence="1">
    <location>
        <begin position="210"/>
        <end position="354"/>
    </location>
</feature>
<evidence type="ECO:0000313" key="4">
    <source>
        <dbReference type="Proteomes" id="UP000799772"/>
    </source>
</evidence>
<feature type="region of interest" description="Disordered" evidence="1">
    <location>
        <begin position="121"/>
        <end position="193"/>
    </location>
</feature>
<evidence type="ECO:0000256" key="1">
    <source>
        <dbReference type="SAM" id="MobiDB-lite"/>
    </source>
</evidence>
<dbReference type="PANTHER" id="PTHR28094">
    <property type="entry name" value="MEIOTICALLY UP-REGULATED GENE 113 PROTEIN"/>
    <property type="match status" value="1"/>
</dbReference>
<sequence length="531" mass="59703">MPSPFGKTPESLLQGLRRSDSKNPLTTCHGITASGRPCRRALAEAVNKLNAADDEESSVVAVLEENEIGSEITAFFCWQHKDQADSYHVGRAKVMELKTRGSLEEMLSNMGLQDADEIRTALSGSRKQKQRKERRQSGLHEPRTTVADQAGLPSRVDEERPYNSDSDNIKRHNEQTRKDYARRDYEPRRRKTRREPSFWDLLCGCVSENDADVRYDPPARQRQRQPRRSSGAVAPVRSVNQIPMAEPQSSNTASYRRHDSQQNTPAASPVAPKPAKGASTPNLHQPQISPTERAPRDSTSYLQVPSPSHRPPLQQANSSPAVVRKPLAERPTTTTKRWISADDPISATPKSPMDHAMTVIPRNASMKLASDLMAEMSKIEQDTREGYIYIYWLTSSHNPISGDAGGSLLADSPRRNSHGPSGPAATDSVLLKIGRTDNVHRRLNQWQLQCGYQPLLVRSYPSPQTGVKVKHVHRVERLIHVELGEKNVKWDCTQCGREHREWFEVKGRDGVREVDHVVQKWVEWGGRWDAS</sequence>
<evidence type="ECO:0000313" key="3">
    <source>
        <dbReference type="EMBL" id="KAF2095295.1"/>
    </source>
</evidence>
<feature type="region of interest" description="Disordered" evidence="1">
    <location>
        <begin position="404"/>
        <end position="427"/>
    </location>
</feature>
<feature type="domain" description="Bacteriophage T5 Orf172 DNA-binding" evidence="2">
    <location>
        <begin position="425"/>
        <end position="517"/>
    </location>
</feature>
<keyword evidence="4" id="KW-1185">Reference proteome</keyword>
<reference evidence="3" key="1">
    <citation type="journal article" date="2020" name="Stud. Mycol.">
        <title>101 Dothideomycetes genomes: a test case for predicting lifestyles and emergence of pathogens.</title>
        <authorList>
            <person name="Haridas S."/>
            <person name="Albert R."/>
            <person name="Binder M."/>
            <person name="Bloem J."/>
            <person name="Labutti K."/>
            <person name="Salamov A."/>
            <person name="Andreopoulos B."/>
            <person name="Baker S."/>
            <person name="Barry K."/>
            <person name="Bills G."/>
            <person name="Bluhm B."/>
            <person name="Cannon C."/>
            <person name="Castanera R."/>
            <person name="Culley D."/>
            <person name="Daum C."/>
            <person name="Ezra D."/>
            <person name="Gonzalez J."/>
            <person name="Henrissat B."/>
            <person name="Kuo A."/>
            <person name="Liang C."/>
            <person name="Lipzen A."/>
            <person name="Lutzoni F."/>
            <person name="Magnuson J."/>
            <person name="Mondo S."/>
            <person name="Nolan M."/>
            <person name="Ohm R."/>
            <person name="Pangilinan J."/>
            <person name="Park H.-J."/>
            <person name="Ramirez L."/>
            <person name="Alfaro M."/>
            <person name="Sun H."/>
            <person name="Tritt A."/>
            <person name="Yoshinaga Y."/>
            <person name="Zwiers L.-H."/>
            <person name="Turgeon B."/>
            <person name="Goodwin S."/>
            <person name="Spatafora J."/>
            <person name="Crous P."/>
            <person name="Grigoriev I."/>
        </authorList>
    </citation>
    <scope>NUCLEOTIDE SEQUENCE</scope>
    <source>
        <strain evidence="3">CBS 133067</strain>
    </source>
</reference>
<feature type="compositionally biased region" description="Polar residues" evidence="1">
    <location>
        <begin position="297"/>
        <end position="306"/>
    </location>
</feature>
<proteinExistence type="predicted"/>
<dbReference type="AlphaFoldDB" id="A0A9P4I9P9"/>
<feature type="region of interest" description="Disordered" evidence="1">
    <location>
        <begin position="1"/>
        <end position="26"/>
    </location>
</feature>
<feature type="compositionally biased region" description="Low complexity" evidence="1">
    <location>
        <begin position="265"/>
        <end position="279"/>
    </location>
</feature>
<dbReference type="SMART" id="SM00974">
    <property type="entry name" value="T5orf172"/>
    <property type="match status" value="1"/>
</dbReference>
<dbReference type="EMBL" id="ML978132">
    <property type="protein sequence ID" value="KAF2095295.1"/>
    <property type="molecule type" value="Genomic_DNA"/>
</dbReference>
<evidence type="ECO:0000259" key="2">
    <source>
        <dbReference type="SMART" id="SM00974"/>
    </source>
</evidence>
<feature type="compositionally biased region" description="Basic and acidic residues" evidence="1">
    <location>
        <begin position="155"/>
        <end position="187"/>
    </location>
</feature>
<dbReference type="InterPro" id="IPR018306">
    <property type="entry name" value="Phage_T5_Orf172_DNA-bd"/>
</dbReference>
<organism evidence="3 4">
    <name type="scientific">Rhizodiscina lignyota</name>
    <dbReference type="NCBI Taxonomy" id="1504668"/>
    <lineage>
        <taxon>Eukaryota</taxon>
        <taxon>Fungi</taxon>
        <taxon>Dikarya</taxon>
        <taxon>Ascomycota</taxon>
        <taxon>Pezizomycotina</taxon>
        <taxon>Dothideomycetes</taxon>
        <taxon>Pleosporomycetidae</taxon>
        <taxon>Aulographales</taxon>
        <taxon>Rhizodiscinaceae</taxon>
        <taxon>Rhizodiscina</taxon>
    </lineage>
</organism>
<comment type="caution">
    <text evidence="3">The sequence shown here is derived from an EMBL/GenBank/DDBJ whole genome shotgun (WGS) entry which is preliminary data.</text>
</comment>
<feature type="compositionally biased region" description="Polar residues" evidence="1">
    <location>
        <begin position="280"/>
        <end position="290"/>
    </location>
</feature>
<name>A0A9P4I9P9_9PEZI</name>
<accession>A0A9P4I9P9</accession>
<protein>
    <submittedName>
        <fullName evidence="3">DUF1766-domain-containing protein</fullName>
    </submittedName>
</protein>